<keyword evidence="2" id="KW-1185">Reference proteome</keyword>
<proteinExistence type="predicted"/>
<evidence type="ECO:0000313" key="1">
    <source>
        <dbReference type="EMBL" id="KPJ00674.1"/>
    </source>
</evidence>
<dbReference type="EMBL" id="KQ459460">
    <property type="protein sequence ID" value="KPJ00674.1"/>
    <property type="molecule type" value="Genomic_DNA"/>
</dbReference>
<evidence type="ECO:0000313" key="2">
    <source>
        <dbReference type="Proteomes" id="UP000053268"/>
    </source>
</evidence>
<name>A0A194Q5P4_PAPXU</name>
<accession>A0A194Q5P4</accession>
<dbReference type="AlphaFoldDB" id="A0A194Q5P4"/>
<dbReference type="Proteomes" id="UP000053268">
    <property type="component" value="Unassembled WGS sequence"/>
</dbReference>
<gene>
    <name evidence="1" type="ORF">RR46_07513</name>
</gene>
<reference evidence="1 2" key="1">
    <citation type="journal article" date="2015" name="Nat. Commun.">
        <title>Outbred genome sequencing and CRISPR/Cas9 gene editing in butterflies.</title>
        <authorList>
            <person name="Li X."/>
            <person name="Fan D."/>
            <person name="Zhang W."/>
            <person name="Liu G."/>
            <person name="Zhang L."/>
            <person name="Zhao L."/>
            <person name="Fang X."/>
            <person name="Chen L."/>
            <person name="Dong Y."/>
            <person name="Chen Y."/>
            <person name="Ding Y."/>
            <person name="Zhao R."/>
            <person name="Feng M."/>
            <person name="Zhu Y."/>
            <person name="Feng Y."/>
            <person name="Jiang X."/>
            <person name="Zhu D."/>
            <person name="Xiang H."/>
            <person name="Feng X."/>
            <person name="Li S."/>
            <person name="Wang J."/>
            <person name="Zhang G."/>
            <person name="Kronforst M.R."/>
            <person name="Wang W."/>
        </authorList>
    </citation>
    <scope>NUCLEOTIDE SEQUENCE [LARGE SCALE GENOMIC DNA]</scope>
    <source>
        <strain evidence="1">Ya'a_city_454_Px</strain>
        <tissue evidence="1">Whole body</tissue>
    </source>
</reference>
<protein>
    <submittedName>
        <fullName evidence="1">Uncharacterized protein</fullName>
    </submittedName>
</protein>
<organism evidence="1 2">
    <name type="scientific">Papilio xuthus</name>
    <name type="common">Asian swallowtail butterfly</name>
    <dbReference type="NCBI Taxonomy" id="66420"/>
    <lineage>
        <taxon>Eukaryota</taxon>
        <taxon>Metazoa</taxon>
        <taxon>Ecdysozoa</taxon>
        <taxon>Arthropoda</taxon>
        <taxon>Hexapoda</taxon>
        <taxon>Insecta</taxon>
        <taxon>Pterygota</taxon>
        <taxon>Neoptera</taxon>
        <taxon>Endopterygota</taxon>
        <taxon>Lepidoptera</taxon>
        <taxon>Glossata</taxon>
        <taxon>Ditrysia</taxon>
        <taxon>Papilionoidea</taxon>
        <taxon>Papilionidae</taxon>
        <taxon>Papilioninae</taxon>
        <taxon>Papilio</taxon>
    </lineage>
</organism>
<sequence>MKQSPLASAARIRICLRKNACKRANELREHRGDRHPWTSATPEELQMRCRFLKKWNFVTW</sequence>